<protein>
    <recommendedName>
        <fullName evidence="4">glycine--tRNA ligase</fullName>
        <ecNumber evidence="4">6.1.1.14</ecNumber>
    </recommendedName>
    <alternativeName>
        <fullName evidence="12">Diadenosine tetraphosphate synthetase</fullName>
    </alternativeName>
</protein>
<dbReference type="EMBL" id="KV448251">
    <property type="protein sequence ID" value="OAX39386.1"/>
    <property type="molecule type" value="Genomic_DNA"/>
</dbReference>
<evidence type="ECO:0000256" key="6">
    <source>
        <dbReference type="ARBA" id="ARBA00022598"/>
    </source>
</evidence>
<dbReference type="InterPro" id="IPR002315">
    <property type="entry name" value="tRNA-synt_gly"/>
</dbReference>
<dbReference type="FunFam" id="3.30.930.10:FF:000158">
    <property type="entry name" value="Glycyl-tRNA synthetase"/>
    <property type="match status" value="1"/>
</dbReference>
<dbReference type="PANTHER" id="PTHR10745:SF0">
    <property type="entry name" value="GLYCINE--TRNA LIGASE"/>
    <property type="match status" value="1"/>
</dbReference>
<evidence type="ECO:0000256" key="11">
    <source>
        <dbReference type="ARBA" id="ARBA00023146"/>
    </source>
</evidence>
<keyword evidence="5" id="KW-0963">Cytoplasm</keyword>
<dbReference type="NCBIfam" id="TIGR00389">
    <property type="entry name" value="glyS_dimeric"/>
    <property type="match status" value="1"/>
</dbReference>
<keyword evidence="17" id="KW-1185">Reference proteome</keyword>
<evidence type="ECO:0000313" key="16">
    <source>
        <dbReference type="EMBL" id="OAX39386.1"/>
    </source>
</evidence>
<evidence type="ECO:0000256" key="7">
    <source>
        <dbReference type="ARBA" id="ARBA00022679"/>
    </source>
</evidence>
<sequence length="651" mass="72796">MSVVNKSAHPFDKSRLDALLNRRFFYAPAFEIYGGVAGLYDYGPPGSSLQANIIAEWRKHFIVEDHMLELDTTIMTPAPVFETSGHVARFADWMVKDTKTGDVLRADHLVKNVLQSRLAGDREARGLAAQPKDDEKDKKKKKKAKTVAVQLADDFVKEFENILAQLDNYSGPELGELCRKYDIRNPDTDNEVGEPQQFNLMFASSIGPTGQHPGFLRPETAQGHFLNFSRLLDFNNGRVPFASAQVGRSFRNEISPRAGLLRVREFTMGEIEHFVDPEDKSHSRFHQVRDIVLSLLDRHVQVSGSTQVTHMSIGEAVDRGIVANETLGYFLARINLFLIKIGINPDRLRFRQHMGNEMAHYATDCWDAEIENATGWTECVGCADRAAYDLSVHSAKTGQPLVVRQALKEPVVTEKEVPEFNKKVLGKTYGRDAGVLQKAVGEMDQAQLTRLKGELAQGSATISAEGKEFSLTPDLLTIERKTFKQSIREFTPNVIEPSFGFGRILYTLLEHSFWCREQDIERGVLSLPPIVTPTKVLIVPLSSKEEFDPLVQEVSTKLRKAGIFSRVDDSNTSIGKRYARNDELGTPFGVTLDFASVQNRTMTLRERDTTDQLIGPIDDVIAVVTELVQGTIDWPAACQRLPAYDGVQAVD</sequence>
<dbReference type="Pfam" id="PF00587">
    <property type="entry name" value="tRNA-synt_2b"/>
    <property type="match status" value="1"/>
</dbReference>
<dbReference type="GO" id="GO:0016740">
    <property type="term" value="F:transferase activity"/>
    <property type="evidence" value="ECO:0007669"/>
    <property type="project" value="UniProtKB-KW"/>
</dbReference>
<feature type="domain" description="Aminoacyl-transfer RNA synthetases class-II family profile" evidence="15">
    <location>
        <begin position="173"/>
        <end position="533"/>
    </location>
</feature>
<evidence type="ECO:0000256" key="8">
    <source>
        <dbReference type="ARBA" id="ARBA00022741"/>
    </source>
</evidence>
<dbReference type="EC" id="6.1.1.14" evidence="4"/>
<dbReference type="GO" id="GO:0005739">
    <property type="term" value="C:mitochondrion"/>
    <property type="evidence" value="ECO:0007669"/>
    <property type="project" value="TreeGrafter"/>
</dbReference>
<dbReference type="Gene3D" id="3.30.40.230">
    <property type="match status" value="1"/>
</dbReference>
<organism evidence="16 17">
    <name type="scientific">Rhizopogon vinicolor AM-OR11-026</name>
    <dbReference type="NCBI Taxonomy" id="1314800"/>
    <lineage>
        <taxon>Eukaryota</taxon>
        <taxon>Fungi</taxon>
        <taxon>Dikarya</taxon>
        <taxon>Basidiomycota</taxon>
        <taxon>Agaricomycotina</taxon>
        <taxon>Agaricomycetes</taxon>
        <taxon>Agaricomycetidae</taxon>
        <taxon>Boletales</taxon>
        <taxon>Suillineae</taxon>
        <taxon>Rhizopogonaceae</taxon>
        <taxon>Rhizopogon</taxon>
    </lineage>
</organism>
<evidence type="ECO:0000256" key="10">
    <source>
        <dbReference type="ARBA" id="ARBA00022917"/>
    </source>
</evidence>
<evidence type="ECO:0000259" key="15">
    <source>
        <dbReference type="PROSITE" id="PS50862"/>
    </source>
</evidence>
<dbReference type="CDD" id="cd00774">
    <property type="entry name" value="GlyRS-like_core"/>
    <property type="match status" value="1"/>
</dbReference>
<evidence type="ECO:0000256" key="2">
    <source>
        <dbReference type="ARBA" id="ARBA00008226"/>
    </source>
</evidence>
<comment type="similarity">
    <text evidence="2">Belongs to the class-II aminoacyl-tRNA synthetase family.</text>
</comment>
<dbReference type="InterPro" id="IPR045864">
    <property type="entry name" value="aa-tRNA-synth_II/BPL/LPL"/>
</dbReference>
<evidence type="ECO:0000313" key="17">
    <source>
        <dbReference type="Proteomes" id="UP000092154"/>
    </source>
</evidence>
<name>A0A1B7N3G0_9AGAM</name>
<dbReference type="InterPro" id="IPR033731">
    <property type="entry name" value="GlyRS-like_core"/>
</dbReference>
<keyword evidence="8" id="KW-0547">Nucleotide-binding</keyword>
<feature type="compositionally biased region" description="Basic and acidic residues" evidence="14">
    <location>
        <begin position="122"/>
        <end position="137"/>
    </location>
</feature>
<dbReference type="InParanoid" id="A0A1B7N3G0"/>
<dbReference type="PRINTS" id="PR01043">
    <property type="entry name" value="TRNASYNTHGLY"/>
</dbReference>
<dbReference type="SUPFAM" id="SSF52954">
    <property type="entry name" value="Class II aaRS ABD-related"/>
    <property type="match status" value="1"/>
</dbReference>
<dbReference type="OrthoDB" id="10267474at2759"/>
<dbReference type="PANTHER" id="PTHR10745">
    <property type="entry name" value="GLYCYL-TRNA SYNTHETASE/DNA POLYMERASE SUBUNIT GAMMA-2"/>
    <property type="match status" value="1"/>
</dbReference>
<dbReference type="FunFam" id="3.30.930.10:FF:000010">
    <property type="entry name" value="Glycyl-tRNA synthetase 1"/>
    <property type="match status" value="1"/>
</dbReference>
<dbReference type="FunFam" id="3.40.50.800:FF:000004">
    <property type="entry name" value="Glycine--tRNA ligase 2"/>
    <property type="match status" value="1"/>
</dbReference>
<comment type="subunit">
    <text evidence="3">Homodimer.</text>
</comment>
<keyword evidence="6" id="KW-0436">Ligase</keyword>
<comment type="catalytic activity">
    <reaction evidence="13">
        <text>2 ATP + H(+) = P(1),P(4)-bis(5'-adenosyl) tetraphosphate + diphosphate</text>
        <dbReference type="Rhea" id="RHEA:34935"/>
        <dbReference type="ChEBI" id="CHEBI:15378"/>
        <dbReference type="ChEBI" id="CHEBI:30616"/>
        <dbReference type="ChEBI" id="CHEBI:33019"/>
        <dbReference type="ChEBI" id="CHEBI:58141"/>
    </reaction>
</comment>
<evidence type="ECO:0000256" key="13">
    <source>
        <dbReference type="ARBA" id="ARBA00051967"/>
    </source>
</evidence>
<comment type="subcellular location">
    <subcellularLocation>
        <location evidence="1">Cytoplasm</location>
    </subcellularLocation>
</comment>
<dbReference type="InterPro" id="IPR006195">
    <property type="entry name" value="aa-tRNA-synth_II"/>
</dbReference>
<dbReference type="NCBIfam" id="NF003211">
    <property type="entry name" value="PRK04173.1"/>
    <property type="match status" value="1"/>
</dbReference>
<keyword evidence="9" id="KW-0067">ATP-binding</keyword>
<evidence type="ECO:0000256" key="3">
    <source>
        <dbReference type="ARBA" id="ARBA00011738"/>
    </source>
</evidence>
<dbReference type="Pfam" id="PF03129">
    <property type="entry name" value="HGTP_anticodon"/>
    <property type="match status" value="1"/>
</dbReference>
<evidence type="ECO:0000256" key="12">
    <source>
        <dbReference type="ARBA" id="ARBA00030057"/>
    </source>
</evidence>
<dbReference type="InterPro" id="IPR004154">
    <property type="entry name" value="Anticodon-bd"/>
</dbReference>
<dbReference type="InterPro" id="IPR027031">
    <property type="entry name" value="Gly-tRNA_synthase/POLG2"/>
</dbReference>
<dbReference type="InterPro" id="IPR002314">
    <property type="entry name" value="aa-tRNA-synt_IIb"/>
</dbReference>
<evidence type="ECO:0000256" key="9">
    <source>
        <dbReference type="ARBA" id="ARBA00022840"/>
    </source>
</evidence>
<evidence type="ECO:0000256" key="4">
    <source>
        <dbReference type="ARBA" id="ARBA00012829"/>
    </source>
</evidence>
<dbReference type="FunCoup" id="A0A1B7N3G0">
    <property type="interactions" value="663"/>
</dbReference>
<dbReference type="SUPFAM" id="SSF55681">
    <property type="entry name" value="Class II aaRS and biotin synthetases"/>
    <property type="match status" value="1"/>
</dbReference>
<keyword evidence="11 16" id="KW-0030">Aminoacyl-tRNA synthetase</keyword>
<evidence type="ECO:0000256" key="14">
    <source>
        <dbReference type="SAM" id="MobiDB-lite"/>
    </source>
</evidence>
<dbReference type="Proteomes" id="UP000092154">
    <property type="component" value="Unassembled WGS sequence"/>
</dbReference>
<dbReference type="STRING" id="1314800.A0A1B7N3G0"/>
<dbReference type="GO" id="GO:0004820">
    <property type="term" value="F:glycine-tRNA ligase activity"/>
    <property type="evidence" value="ECO:0007669"/>
    <property type="project" value="UniProtKB-EC"/>
</dbReference>
<evidence type="ECO:0000256" key="5">
    <source>
        <dbReference type="ARBA" id="ARBA00022490"/>
    </source>
</evidence>
<dbReference type="GO" id="GO:0005524">
    <property type="term" value="F:ATP binding"/>
    <property type="evidence" value="ECO:0007669"/>
    <property type="project" value="UniProtKB-KW"/>
</dbReference>
<proteinExistence type="inferred from homology"/>
<dbReference type="FunFam" id="3.30.720.200:FF:000001">
    <property type="entry name" value="Glycine--tRNA ligase 2"/>
    <property type="match status" value="1"/>
</dbReference>
<feature type="region of interest" description="Disordered" evidence="14">
    <location>
        <begin position="122"/>
        <end position="143"/>
    </location>
</feature>
<dbReference type="PROSITE" id="PS50862">
    <property type="entry name" value="AA_TRNA_LIGASE_II"/>
    <property type="match status" value="1"/>
</dbReference>
<evidence type="ECO:0000256" key="1">
    <source>
        <dbReference type="ARBA" id="ARBA00004496"/>
    </source>
</evidence>
<accession>A0A1B7N3G0</accession>
<reference evidence="16 17" key="1">
    <citation type="submission" date="2016-06" db="EMBL/GenBank/DDBJ databases">
        <title>Comparative genomics of the ectomycorrhizal sister species Rhizopogon vinicolor and Rhizopogon vesiculosus (Basidiomycota: Boletales) reveals a divergence of the mating type B locus.</title>
        <authorList>
            <consortium name="DOE Joint Genome Institute"/>
            <person name="Mujic A.B."/>
            <person name="Kuo A."/>
            <person name="Tritt A."/>
            <person name="Lipzen A."/>
            <person name="Chen C."/>
            <person name="Johnson J."/>
            <person name="Sharma A."/>
            <person name="Barry K."/>
            <person name="Grigoriev I.V."/>
            <person name="Spatafora J.W."/>
        </authorList>
    </citation>
    <scope>NUCLEOTIDE SEQUENCE [LARGE SCALE GENOMIC DNA]</scope>
    <source>
        <strain evidence="16 17">AM-OR11-026</strain>
    </source>
</reference>
<dbReference type="Gene3D" id="3.30.720.200">
    <property type="match status" value="1"/>
</dbReference>
<keyword evidence="10" id="KW-0648">Protein biosynthesis</keyword>
<dbReference type="InterPro" id="IPR036621">
    <property type="entry name" value="Anticodon-bd_dom_sf"/>
</dbReference>
<dbReference type="Gene3D" id="3.30.930.10">
    <property type="entry name" value="Bira Bifunctional Protein, Domain 2"/>
    <property type="match status" value="1"/>
</dbReference>
<dbReference type="GO" id="GO:0070150">
    <property type="term" value="P:mitochondrial glycyl-tRNA aminoacylation"/>
    <property type="evidence" value="ECO:0007669"/>
    <property type="project" value="TreeGrafter"/>
</dbReference>
<keyword evidence="7" id="KW-0808">Transferase</keyword>
<dbReference type="AlphaFoldDB" id="A0A1B7N3G0"/>
<dbReference type="Gene3D" id="3.40.50.800">
    <property type="entry name" value="Anticodon-binding domain"/>
    <property type="match status" value="1"/>
</dbReference>
<gene>
    <name evidence="16" type="ORF">K503DRAFT_791975</name>
</gene>